<gene>
    <name evidence="2" type="ORF">BN946_scf184994.g49</name>
</gene>
<feature type="compositionally biased region" description="Pro residues" evidence="1">
    <location>
        <begin position="364"/>
        <end position="378"/>
    </location>
</feature>
<name>A0A060SF46_PYCCI</name>
<proteinExistence type="predicted"/>
<dbReference type="OrthoDB" id="2804054at2759"/>
<comment type="caution">
    <text evidence="2">The sequence shown here is derived from an EMBL/GenBank/DDBJ whole genome shotgun (WGS) entry which is preliminary data.</text>
</comment>
<evidence type="ECO:0000313" key="2">
    <source>
        <dbReference type="EMBL" id="CDO72796.1"/>
    </source>
</evidence>
<dbReference type="OMA" id="LYHPLGP"/>
<dbReference type="HOGENOM" id="CLU_692688_0_0_1"/>
<feature type="compositionally biased region" description="Polar residues" evidence="1">
    <location>
        <begin position="186"/>
        <end position="195"/>
    </location>
</feature>
<protein>
    <submittedName>
        <fullName evidence="2">Uncharacterized protein</fullName>
    </submittedName>
</protein>
<keyword evidence="3" id="KW-1185">Reference proteome</keyword>
<feature type="compositionally biased region" description="Basic residues" evidence="1">
    <location>
        <begin position="48"/>
        <end position="58"/>
    </location>
</feature>
<feature type="region of interest" description="Disordered" evidence="1">
    <location>
        <begin position="128"/>
        <end position="397"/>
    </location>
</feature>
<sequence length="397" mass="42043">MDPFDKIITIPGSRRPIYIPAFLDNSSSSSSSHTPTPAFPNTSTASHSPHRNRRKPSKVFKSPSADEPAELQGITATRKRASPPYEKPPPRQPSTETARLSPPLSVTAKRPAAQCKLPVLSLYHPLGPLAQSLPELDPAVFGLPSSLSIEDADEQREVDGGRRSASRVQRGAQKPREREAVDEESQSNGVLTNGSAKPAAEAARNPSPRKRRGEGNAGGEDEAAAQEAAPQPPKRTARTRKPRTKATKRRESSGSASTSTSVSVSIAATAKTTAAAKVESETRTVVESIAIEPPAPSAAEPETEVPVPAESVTRADKLEQVETEAPPASHPEPPAEQPSATTAPPVVVAVEEEQPPPKVKELSAPPPPMRPAFPPPAASAPQKEEREEGELSDDPSH</sequence>
<feature type="compositionally biased region" description="Low complexity" evidence="1">
    <location>
        <begin position="337"/>
        <end position="349"/>
    </location>
</feature>
<feature type="compositionally biased region" description="Low complexity" evidence="1">
    <location>
        <begin position="287"/>
        <end position="312"/>
    </location>
</feature>
<feature type="compositionally biased region" description="Low complexity" evidence="1">
    <location>
        <begin position="253"/>
        <end position="277"/>
    </location>
</feature>
<organism evidence="2 3">
    <name type="scientific">Pycnoporus cinnabarinus</name>
    <name type="common">Cinnabar-red polypore</name>
    <name type="synonym">Trametes cinnabarina</name>
    <dbReference type="NCBI Taxonomy" id="5643"/>
    <lineage>
        <taxon>Eukaryota</taxon>
        <taxon>Fungi</taxon>
        <taxon>Dikarya</taxon>
        <taxon>Basidiomycota</taxon>
        <taxon>Agaricomycotina</taxon>
        <taxon>Agaricomycetes</taxon>
        <taxon>Polyporales</taxon>
        <taxon>Polyporaceae</taxon>
        <taxon>Trametes</taxon>
    </lineage>
</organism>
<dbReference type="EMBL" id="CCBP010000117">
    <property type="protein sequence ID" value="CDO72796.1"/>
    <property type="molecule type" value="Genomic_DNA"/>
</dbReference>
<dbReference type="Proteomes" id="UP000029665">
    <property type="component" value="Unassembled WGS sequence"/>
</dbReference>
<reference evidence="2" key="1">
    <citation type="submission" date="2014-01" db="EMBL/GenBank/DDBJ databases">
        <title>The genome of the white-rot fungus Pycnoporus cinnabarinus: a basidiomycete model with a versatile arsenal for lignocellulosic biomass breakdown.</title>
        <authorList>
            <person name="Levasseur A."/>
            <person name="Lomascolo A."/>
            <person name="Ruiz-Duenas F.J."/>
            <person name="Uzan E."/>
            <person name="Piumi F."/>
            <person name="Kues U."/>
            <person name="Ram A.F.J."/>
            <person name="Murat C."/>
            <person name="Haon M."/>
            <person name="Benoit I."/>
            <person name="Arfi Y."/>
            <person name="Chevret D."/>
            <person name="Drula E."/>
            <person name="Kwon M.J."/>
            <person name="Gouret P."/>
            <person name="Lesage-Meessen L."/>
            <person name="Lombard V."/>
            <person name="Mariette J."/>
            <person name="Noirot C."/>
            <person name="Park J."/>
            <person name="Patyshakuliyeva A."/>
            <person name="Wieneger R.A.B."/>
            <person name="Wosten H.A.B."/>
            <person name="Martin F."/>
            <person name="Coutinho P.M."/>
            <person name="de Vries R."/>
            <person name="Martinez A.T."/>
            <person name="Klopp C."/>
            <person name="Pontarotti P."/>
            <person name="Henrissat B."/>
            <person name="Record E."/>
        </authorList>
    </citation>
    <scope>NUCLEOTIDE SEQUENCE [LARGE SCALE GENOMIC DNA]</scope>
    <source>
        <strain evidence="2">BRFM137</strain>
    </source>
</reference>
<evidence type="ECO:0000313" key="3">
    <source>
        <dbReference type="Proteomes" id="UP000029665"/>
    </source>
</evidence>
<feature type="compositionally biased region" description="Polar residues" evidence="1">
    <location>
        <begin position="33"/>
        <end position="47"/>
    </location>
</feature>
<feature type="compositionally biased region" description="Acidic residues" evidence="1">
    <location>
        <begin position="387"/>
        <end position="397"/>
    </location>
</feature>
<feature type="region of interest" description="Disordered" evidence="1">
    <location>
        <begin position="20"/>
        <end position="109"/>
    </location>
</feature>
<evidence type="ECO:0000256" key="1">
    <source>
        <dbReference type="SAM" id="MobiDB-lite"/>
    </source>
</evidence>
<accession>A0A060SF46</accession>
<dbReference type="AlphaFoldDB" id="A0A060SF46"/>
<feature type="compositionally biased region" description="Basic residues" evidence="1">
    <location>
        <begin position="235"/>
        <end position="248"/>
    </location>
</feature>